<evidence type="ECO:0000256" key="8">
    <source>
        <dbReference type="ARBA" id="ARBA00072274"/>
    </source>
</evidence>
<dbReference type="PRINTS" id="PR00773">
    <property type="entry name" value="GRPEPROTEIN"/>
</dbReference>
<dbReference type="KEGG" id="pcor:KS4_13250"/>
<dbReference type="GO" id="GO:0051087">
    <property type="term" value="F:protein-folding chaperone binding"/>
    <property type="evidence" value="ECO:0007669"/>
    <property type="project" value="InterPro"/>
</dbReference>
<keyword evidence="6 10" id="KW-0143">Chaperone</keyword>
<dbReference type="EMBL" id="CP036425">
    <property type="protein sequence ID" value="QDU33279.1"/>
    <property type="molecule type" value="Genomic_DNA"/>
</dbReference>
<evidence type="ECO:0000256" key="9">
    <source>
        <dbReference type="ARBA" id="ARBA00076414"/>
    </source>
</evidence>
<comment type="similarity">
    <text evidence="2 10 12">Belongs to the GrpE family.</text>
</comment>
<comment type="subcellular location">
    <subcellularLocation>
        <location evidence="1 10">Cytoplasm</location>
    </subcellularLocation>
</comment>
<dbReference type="Proteomes" id="UP000317369">
    <property type="component" value="Chromosome"/>
</dbReference>
<dbReference type="Pfam" id="PF01025">
    <property type="entry name" value="GrpE"/>
    <property type="match status" value="1"/>
</dbReference>
<dbReference type="InterPro" id="IPR009012">
    <property type="entry name" value="GrpE_head"/>
</dbReference>
<name>A0A517YSR4_9BACT</name>
<dbReference type="OrthoDB" id="9812586at2"/>
<reference evidence="15 16" key="1">
    <citation type="submission" date="2019-02" db="EMBL/GenBank/DDBJ databases">
        <title>Deep-cultivation of Planctomycetes and their phenomic and genomic characterization uncovers novel biology.</title>
        <authorList>
            <person name="Wiegand S."/>
            <person name="Jogler M."/>
            <person name="Boedeker C."/>
            <person name="Pinto D."/>
            <person name="Vollmers J."/>
            <person name="Rivas-Marin E."/>
            <person name="Kohn T."/>
            <person name="Peeters S.H."/>
            <person name="Heuer A."/>
            <person name="Rast P."/>
            <person name="Oberbeckmann S."/>
            <person name="Bunk B."/>
            <person name="Jeske O."/>
            <person name="Meyerdierks A."/>
            <person name="Storesund J.E."/>
            <person name="Kallscheuer N."/>
            <person name="Luecker S."/>
            <person name="Lage O.M."/>
            <person name="Pohl T."/>
            <person name="Merkel B.J."/>
            <person name="Hornburger P."/>
            <person name="Mueller R.-W."/>
            <person name="Bruemmer F."/>
            <person name="Labrenz M."/>
            <person name="Spormann A.M."/>
            <person name="Op den Camp H."/>
            <person name="Overmann J."/>
            <person name="Amann R."/>
            <person name="Jetten M.S.M."/>
            <person name="Mascher T."/>
            <person name="Medema M.H."/>
            <person name="Devos D.P."/>
            <person name="Kaster A.-K."/>
            <person name="Ovreas L."/>
            <person name="Rohde M."/>
            <person name="Galperin M.Y."/>
            <person name="Jogler C."/>
        </authorList>
    </citation>
    <scope>NUCLEOTIDE SEQUENCE [LARGE SCALE GENOMIC DNA]</scope>
    <source>
        <strain evidence="15 16">KS4</strain>
    </source>
</reference>
<keyword evidence="16" id="KW-1185">Reference proteome</keyword>
<keyword evidence="5 10" id="KW-0346">Stress response</keyword>
<dbReference type="Gene3D" id="2.30.22.10">
    <property type="entry name" value="Head domain of nucleotide exchange factor GrpE"/>
    <property type="match status" value="1"/>
</dbReference>
<keyword evidence="13" id="KW-0175">Coiled coil</keyword>
<evidence type="ECO:0000256" key="3">
    <source>
        <dbReference type="ARBA" id="ARBA00011738"/>
    </source>
</evidence>
<dbReference type="GO" id="GO:0005737">
    <property type="term" value="C:cytoplasm"/>
    <property type="evidence" value="ECO:0007669"/>
    <property type="project" value="UniProtKB-SubCell"/>
</dbReference>
<evidence type="ECO:0000256" key="4">
    <source>
        <dbReference type="ARBA" id="ARBA00022490"/>
    </source>
</evidence>
<accession>A0A517YSR4</accession>
<dbReference type="Gene3D" id="3.90.20.20">
    <property type="match status" value="1"/>
</dbReference>
<dbReference type="RefSeq" id="WP_145076155.1">
    <property type="nucleotide sequence ID" value="NZ_CP036425.1"/>
</dbReference>
<feature type="region of interest" description="Disordered" evidence="14">
    <location>
        <begin position="1"/>
        <end position="30"/>
    </location>
</feature>
<dbReference type="GO" id="GO:0051082">
    <property type="term" value="F:unfolded protein binding"/>
    <property type="evidence" value="ECO:0007669"/>
    <property type="project" value="TreeGrafter"/>
</dbReference>
<keyword evidence="4 10" id="KW-0963">Cytoplasm</keyword>
<dbReference type="FunFam" id="2.30.22.10:FF:000001">
    <property type="entry name" value="Protein GrpE"/>
    <property type="match status" value="1"/>
</dbReference>
<gene>
    <name evidence="10" type="primary">grpE</name>
    <name evidence="15" type="ORF">KS4_13250</name>
</gene>
<evidence type="ECO:0000256" key="14">
    <source>
        <dbReference type="SAM" id="MobiDB-lite"/>
    </source>
</evidence>
<evidence type="ECO:0000313" key="15">
    <source>
        <dbReference type="EMBL" id="QDU33279.1"/>
    </source>
</evidence>
<dbReference type="CDD" id="cd00446">
    <property type="entry name" value="GrpE"/>
    <property type="match status" value="1"/>
</dbReference>
<comment type="function">
    <text evidence="7 10 11">Participates actively in the response to hyperosmotic and heat shock by preventing the aggregation of stress-denatured proteins, in association with DnaK and GrpE. It is the nucleotide exchange factor for DnaK and may function as a thermosensor. Unfolded proteins bind initially to DnaJ; upon interaction with the DnaJ-bound protein, DnaK hydrolyzes its bound ATP, resulting in the formation of a stable complex. GrpE releases ADP from DnaK; ATP binding to DnaK triggers the release of the substrate protein, thus completing the reaction cycle. Several rounds of ATP-dependent interactions between DnaJ, DnaK and GrpE are required for fully efficient folding.</text>
</comment>
<dbReference type="PROSITE" id="PS01071">
    <property type="entry name" value="GRPE"/>
    <property type="match status" value="1"/>
</dbReference>
<evidence type="ECO:0000313" key="16">
    <source>
        <dbReference type="Proteomes" id="UP000317369"/>
    </source>
</evidence>
<evidence type="ECO:0000256" key="13">
    <source>
        <dbReference type="SAM" id="Coils"/>
    </source>
</evidence>
<evidence type="ECO:0000256" key="11">
    <source>
        <dbReference type="RuleBase" id="RU000639"/>
    </source>
</evidence>
<evidence type="ECO:0000256" key="2">
    <source>
        <dbReference type="ARBA" id="ARBA00009054"/>
    </source>
</evidence>
<dbReference type="PANTHER" id="PTHR21237:SF23">
    <property type="entry name" value="GRPE PROTEIN HOMOLOG, MITOCHONDRIAL"/>
    <property type="match status" value="1"/>
</dbReference>
<comment type="subunit">
    <text evidence="3 10">Homodimer.</text>
</comment>
<evidence type="ECO:0000256" key="7">
    <source>
        <dbReference type="ARBA" id="ARBA00053401"/>
    </source>
</evidence>
<evidence type="ECO:0000256" key="5">
    <source>
        <dbReference type="ARBA" id="ARBA00023016"/>
    </source>
</evidence>
<dbReference type="SUPFAM" id="SSF51064">
    <property type="entry name" value="Head domain of nucleotide exchange factor GrpE"/>
    <property type="match status" value="1"/>
</dbReference>
<sequence>MSHEDINNMEEPQDDNFKFEGNDNPEEQFDTEAEGEIELTEEDKLRKQLQELNDKYLRTAADYQNYVRRAEQNVGVVKEQQVMSIARELVTVLDHFDRAVEVDKEKVTVDDLLGGVKIVKDELLRSIGKFGVQRVEAQVGEEFDPNKHEAMMRQPSEEVETNHIVQQFQPGYVINDKTIRPAGVIVAQ</sequence>
<evidence type="ECO:0000256" key="12">
    <source>
        <dbReference type="RuleBase" id="RU004478"/>
    </source>
</evidence>
<dbReference type="SUPFAM" id="SSF58014">
    <property type="entry name" value="Coiled-coil domain of nucleotide exchange factor GrpE"/>
    <property type="match status" value="1"/>
</dbReference>
<evidence type="ECO:0000256" key="1">
    <source>
        <dbReference type="ARBA" id="ARBA00004496"/>
    </source>
</evidence>
<organism evidence="15 16">
    <name type="scientific">Poriferisphaera corsica</name>
    <dbReference type="NCBI Taxonomy" id="2528020"/>
    <lineage>
        <taxon>Bacteria</taxon>
        <taxon>Pseudomonadati</taxon>
        <taxon>Planctomycetota</taxon>
        <taxon>Phycisphaerae</taxon>
        <taxon>Phycisphaerales</taxon>
        <taxon>Phycisphaeraceae</taxon>
        <taxon>Poriferisphaera</taxon>
    </lineage>
</organism>
<evidence type="ECO:0000256" key="10">
    <source>
        <dbReference type="HAMAP-Rule" id="MF_01151"/>
    </source>
</evidence>
<dbReference type="GO" id="GO:0006457">
    <property type="term" value="P:protein folding"/>
    <property type="evidence" value="ECO:0007669"/>
    <property type="project" value="InterPro"/>
</dbReference>
<proteinExistence type="inferred from homology"/>
<dbReference type="GO" id="GO:0042803">
    <property type="term" value="F:protein homodimerization activity"/>
    <property type="evidence" value="ECO:0007669"/>
    <property type="project" value="InterPro"/>
</dbReference>
<dbReference type="AlphaFoldDB" id="A0A517YSR4"/>
<protein>
    <recommendedName>
        <fullName evidence="8 10">Protein GrpE</fullName>
    </recommendedName>
    <alternativeName>
        <fullName evidence="9 10">HSP-70 cofactor</fullName>
    </alternativeName>
</protein>
<dbReference type="GO" id="GO:0000774">
    <property type="term" value="F:adenyl-nucleotide exchange factor activity"/>
    <property type="evidence" value="ECO:0007669"/>
    <property type="project" value="InterPro"/>
</dbReference>
<evidence type="ECO:0000256" key="6">
    <source>
        <dbReference type="ARBA" id="ARBA00023186"/>
    </source>
</evidence>
<dbReference type="HAMAP" id="MF_01151">
    <property type="entry name" value="GrpE"/>
    <property type="match status" value="1"/>
</dbReference>
<dbReference type="InterPro" id="IPR000740">
    <property type="entry name" value="GrpE"/>
</dbReference>
<dbReference type="PANTHER" id="PTHR21237">
    <property type="entry name" value="GRPE PROTEIN"/>
    <property type="match status" value="1"/>
</dbReference>
<dbReference type="InterPro" id="IPR013805">
    <property type="entry name" value="GrpE_CC"/>
</dbReference>
<feature type="coiled-coil region" evidence="13">
    <location>
        <begin position="42"/>
        <end position="73"/>
    </location>
</feature>